<dbReference type="Gene3D" id="3.40.50.1820">
    <property type="entry name" value="alpha/beta hydrolase"/>
    <property type="match status" value="1"/>
</dbReference>
<dbReference type="STRING" id="101127.A0A1X2GE41"/>
<reference evidence="2 3" key="1">
    <citation type="submission" date="2016-07" db="EMBL/GenBank/DDBJ databases">
        <title>Pervasive Adenine N6-methylation of Active Genes in Fungi.</title>
        <authorList>
            <consortium name="DOE Joint Genome Institute"/>
            <person name="Mondo S.J."/>
            <person name="Dannebaum R.O."/>
            <person name="Kuo R.C."/>
            <person name="Labutti K."/>
            <person name="Haridas S."/>
            <person name="Kuo A."/>
            <person name="Salamov A."/>
            <person name="Ahrendt S.R."/>
            <person name="Lipzen A."/>
            <person name="Sullivan W."/>
            <person name="Andreopoulos W.B."/>
            <person name="Clum A."/>
            <person name="Lindquist E."/>
            <person name="Daum C."/>
            <person name="Ramamoorthy G.K."/>
            <person name="Gryganskyi A."/>
            <person name="Culley D."/>
            <person name="Magnuson J.K."/>
            <person name="James T.Y."/>
            <person name="O'Malley M.A."/>
            <person name="Stajich J.E."/>
            <person name="Spatafora J.W."/>
            <person name="Visel A."/>
            <person name="Grigoriev I.V."/>
        </authorList>
    </citation>
    <scope>NUCLEOTIDE SEQUENCE [LARGE SCALE GENOMIC DNA]</scope>
    <source>
        <strain evidence="2 3">NRRL 3301</strain>
    </source>
</reference>
<dbReference type="PANTHER" id="PTHR43433:SF5">
    <property type="entry name" value="AB HYDROLASE-1 DOMAIN-CONTAINING PROTEIN"/>
    <property type="match status" value="1"/>
</dbReference>
<dbReference type="OrthoDB" id="19657at2759"/>
<proteinExistence type="predicted"/>
<name>A0A1X2GE41_9FUNG</name>
<gene>
    <name evidence="2" type="ORF">DM01DRAFT_1337157</name>
</gene>
<evidence type="ECO:0000313" key="3">
    <source>
        <dbReference type="Proteomes" id="UP000242146"/>
    </source>
</evidence>
<evidence type="ECO:0000313" key="2">
    <source>
        <dbReference type="EMBL" id="ORX51652.1"/>
    </source>
</evidence>
<dbReference type="InterPro" id="IPR000073">
    <property type="entry name" value="AB_hydrolase_1"/>
</dbReference>
<evidence type="ECO:0000259" key="1">
    <source>
        <dbReference type="Pfam" id="PF00561"/>
    </source>
</evidence>
<dbReference type="EMBL" id="MCGT01000020">
    <property type="protein sequence ID" value="ORX51652.1"/>
    <property type="molecule type" value="Genomic_DNA"/>
</dbReference>
<dbReference type="SUPFAM" id="SSF53474">
    <property type="entry name" value="alpha/beta-Hydrolases"/>
    <property type="match status" value="1"/>
</dbReference>
<keyword evidence="2" id="KW-0378">Hydrolase</keyword>
<sequence length="305" mass="34793">MSSPGSTSFPSLPWKHPYQQGFAPIGPTKFYYELHGQGPCHVVFLMGLNTNCQAWDYQTTYFGGQGQFTVLTFDARGVGLTDGSWDAYNTDTWAQDLLQVLDHVGWTEHVHAVGYSAGGQVLLKAVLKDPSRFQTATLVCTTAGSLWLRPFTGAYTLVSNMFYANDPLKQISRLIHINYTKNFLQKRPDDGCEYETNYEKVLARIQERNARSRSQSLGGMVSQTVASLRHWVTRKELDTIRTSTMPVMVMTNDWDNFVHVADSYYLRDQLQPENFVIFEDTGHVVPTARHQDFNEQLERFWENHA</sequence>
<dbReference type="InterPro" id="IPR029058">
    <property type="entry name" value="AB_hydrolase_fold"/>
</dbReference>
<dbReference type="PANTHER" id="PTHR43433">
    <property type="entry name" value="HYDROLASE, ALPHA/BETA FOLD FAMILY PROTEIN"/>
    <property type="match status" value="1"/>
</dbReference>
<dbReference type="GO" id="GO:0016787">
    <property type="term" value="F:hydrolase activity"/>
    <property type="evidence" value="ECO:0007669"/>
    <property type="project" value="UniProtKB-KW"/>
</dbReference>
<accession>A0A1X2GE41</accession>
<protein>
    <submittedName>
        <fullName evidence="2">Alpha/beta-hydrolase</fullName>
    </submittedName>
</protein>
<dbReference type="Pfam" id="PF00561">
    <property type="entry name" value="Abhydrolase_1"/>
    <property type="match status" value="1"/>
</dbReference>
<comment type="caution">
    <text evidence="2">The sequence shown here is derived from an EMBL/GenBank/DDBJ whole genome shotgun (WGS) entry which is preliminary data.</text>
</comment>
<feature type="domain" description="AB hydrolase-1" evidence="1">
    <location>
        <begin position="41"/>
        <end position="284"/>
    </location>
</feature>
<dbReference type="Proteomes" id="UP000242146">
    <property type="component" value="Unassembled WGS sequence"/>
</dbReference>
<keyword evidence="3" id="KW-1185">Reference proteome</keyword>
<dbReference type="AlphaFoldDB" id="A0A1X2GE41"/>
<dbReference type="InterPro" id="IPR050471">
    <property type="entry name" value="AB_hydrolase"/>
</dbReference>
<organism evidence="2 3">
    <name type="scientific">Hesseltinella vesiculosa</name>
    <dbReference type="NCBI Taxonomy" id="101127"/>
    <lineage>
        <taxon>Eukaryota</taxon>
        <taxon>Fungi</taxon>
        <taxon>Fungi incertae sedis</taxon>
        <taxon>Mucoromycota</taxon>
        <taxon>Mucoromycotina</taxon>
        <taxon>Mucoromycetes</taxon>
        <taxon>Mucorales</taxon>
        <taxon>Cunninghamellaceae</taxon>
        <taxon>Hesseltinella</taxon>
    </lineage>
</organism>